<name>A0A8J1YB90_OWEFU</name>
<proteinExistence type="predicted"/>
<evidence type="ECO:0000313" key="4">
    <source>
        <dbReference type="Proteomes" id="UP000749559"/>
    </source>
</evidence>
<reference evidence="3" key="1">
    <citation type="submission" date="2022-03" db="EMBL/GenBank/DDBJ databases">
        <authorList>
            <person name="Martin C."/>
        </authorList>
    </citation>
    <scope>NUCLEOTIDE SEQUENCE</scope>
</reference>
<dbReference type="OrthoDB" id="6247020at2759"/>
<feature type="region of interest" description="Disordered" evidence="1">
    <location>
        <begin position="786"/>
        <end position="971"/>
    </location>
</feature>
<dbReference type="GO" id="GO:0030141">
    <property type="term" value="C:secretory granule"/>
    <property type="evidence" value="ECO:0007669"/>
    <property type="project" value="TreeGrafter"/>
</dbReference>
<feature type="region of interest" description="Disordered" evidence="1">
    <location>
        <begin position="143"/>
        <end position="169"/>
    </location>
</feature>
<dbReference type="GO" id="GO:0045955">
    <property type="term" value="P:negative regulation of calcium ion-dependent exocytosis"/>
    <property type="evidence" value="ECO:0007669"/>
    <property type="project" value="TreeGrafter"/>
</dbReference>
<feature type="compositionally biased region" description="Basic and acidic residues" evidence="1">
    <location>
        <begin position="466"/>
        <end position="484"/>
    </location>
</feature>
<feature type="transmembrane region" description="Helical" evidence="2">
    <location>
        <begin position="25"/>
        <end position="50"/>
    </location>
</feature>
<feature type="compositionally biased region" description="Basic and acidic residues" evidence="1">
    <location>
        <begin position="400"/>
        <end position="410"/>
    </location>
</feature>
<feature type="compositionally biased region" description="Basic and acidic residues" evidence="1">
    <location>
        <begin position="884"/>
        <end position="903"/>
    </location>
</feature>
<dbReference type="PANTHER" id="PTHR28597:SF1">
    <property type="entry name" value="VOLTAGE-DEPENDENT CALCIUM CHANNEL BETA SUBUNIT-ASSOCIATED REGULATORY PROTEIN"/>
    <property type="match status" value="1"/>
</dbReference>
<feature type="region of interest" description="Disordered" evidence="1">
    <location>
        <begin position="718"/>
        <end position="743"/>
    </location>
</feature>
<dbReference type="EMBL" id="CAIIXF020000001">
    <property type="protein sequence ID" value="CAH1772537.1"/>
    <property type="molecule type" value="Genomic_DNA"/>
</dbReference>
<feature type="compositionally biased region" description="Polar residues" evidence="1">
    <location>
        <begin position="348"/>
        <end position="357"/>
    </location>
</feature>
<comment type="caution">
    <text evidence="3">The sequence shown here is derived from an EMBL/GenBank/DDBJ whole genome shotgun (WGS) entry which is preliminary data.</text>
</comment>
<feature type="region of interest" description="Disordered" evidence="1">
    <location>
        <begin position="96"/>
        <end position="123"/>
    </location>
</feature>
<feature type="compositionally biased region" description="Polar residues" evidence="1">
    <location>
        <begin position="854"/>
        <end position="865"/>
    </location>
</feature>
<dbReference type="PANTHER" id="PTHR28597">
    <property type="entry name" value="VOLTAGE-DEPENDENT CALCIUM CHANNEL BETA SUBUNIT-ASSOCIATED REGULATORY PROTEIN"/>
    <property type="match status" value="1"/>
</dbReference>
<feature type="compositionally biased region" description="Basic and acidic residues" evidence="1">
    <location>
        <begin position="358"/>
        <end position="376"/>
    </location>
</feature>
<dbReference type="InterPro" id="IPR037658">
    <property type="entry name" value="CBARP"/>
</dbReference>
<dbReference type="Proteomes" id="UP000749559">
    <property type="component" value="Unassembled WGS sequence"/>
</dbReference>
<feature type="compositionally biased region" description="Polar residues" evidence="1">
    <location>
        <begin position="792"/>
        <end position="804"/>
    </location>
</feature>
<feature type="compositionally biased region" description="Basic and acidic residues" evidence="1">
    <location>
        <begin position="528"/>
        <end position="545"/>
    </location>
</feature>
<dbReference type="GO" id="GO:0005886">
    <property type="term" value="C:plasma membrane"/>
    <property type="evidence" value="ECO:0007669"/>
    <property type="project" value="TreeGrafter"/>
</dbReference>
<feature type="compositionally biased region" description="Low complexity" evidence="1">
    <location>
        <begin position="820"/>
        <end position="837"/>
    </location>
</feature>
<feature type="compositionally biased region" description="Basic and acidic residues" evidence="1">
    <location>
        <begin position="422"/>
        <end position="434"/>
    </location>
</feature>
<evidence type="ECO:0000256" key="1">
    <source>
        <dbReference type="SAM" id="MobiDB-lite"/>
    </source>
</evidence>
<feature type="region of interest" description="Disordered" evidence="1">
    <location>
        <begin position="347"/>
        <end position="545"/>
    </location>
</feature>
<feature type="compositionally biased region" description="Basic and acidic residues" evidence="1">
    <location>
        <begin position="111"/>
        <end position="120"/>
    </location>
</feature>
<evidence type="ECO:0000256" key="2">
    <source>
        <dbReference type="SAM" id="Phobius"/>
    </source>
</evidence>
<keyword evidence="4" id="KW-1185">Reference proteome</keyword>
<keyword evidence="2" id="KW-1133">Transmembrane helix</keyword>
<organism evidence="3 4">
    <name type="scientific">Owenia fusiformis</name>
    <name type="common">Polychaete worm</name>
    <dbReference type="NCBI Taxonomy" id="6347"/>
    <lineage>
        <taxon>Eukaryota</taxon>
        <taxon>Metazoa</taxon>
        <taxon>Spiralia</taxon>
        <taxon>Lophotrochozoa</taxon>
        <taxon>Annelida</taxon>
        <taxon>Polychaeta</taxon>
        <taxon>Sedentaria</taxon>
        <taxon>Canalipalpata</taxon>
        <taxon>Sabellida</taxon>
        <taxon>Oweniida</taxon>
        <taxon>Oweniidae</taxon>
        <taxon>Owenia</taxon>
    </lineage>
</organism>
<keyword evidence="2" id="KW-0812">Transmembrane</keyword>
<gene>
    <name evidence="3" type="ORF">OFUS_LOCUS285</name>
</gene>
<dbReference type="AlphaFoldDB" id="A0A8J1YB90"/>
<evidence type="ECO:0000313" key="3">
    <source>
        <dbReference type="EMBL" id="CAH1772537.1"/>
    </source>
</evidence>
<dbReference type="GO" id="GO:0044325">
    <property type="term" value="F:transmembrane transporter binding"/>
    <property type="evidence" value="ECO:0007669"/>
    <property type="project" value="InterPro"/>
</dbReference>
<keyword evidence="2" id="KW-0472">Membrane</keyword>
<feature type="compositionally biased region" description="Basic and acidic residues" evidence="1">
    <location>
        <begin position="157"/>
        <end position="169"/>
    </location>
</feature>
<feature type="region of interest" description="Disordered" evidence="1">
    <location>
        <begin position="645"/>
        <end position="668"/>
    </location>
</feature>
<accession>A0A8J1YB90</accession>
<protein>
    <submittedName>
        <fullName evidence="3">Uncharacterized protein</fullName>
    </submittedName>
</protein>
<feature type="compositionally biased region" description="Polar residues" evidence="1">
    <location>
        <begin position="486"/>
        <end position="511"/>
    </location>
</feature>
<sequence length="1124" mass="129232">MAHNGQTNTNTQTHDSLGPEKFIPIYVLGAGVVGGLILVITVILFCKYCIKKKKIIRRQNVIRKHESPNRTTFRPYTKYERVGSFGEQKECLEKSCTSSPTSTRSHKSFHSKSDHDHGDSDTLLNEEDNIDYAVLKYQESLRDNCHPDDDPTNLLNHDTEDEKVKGDQGRRLSFQLARPQENIYVDKDPKRCAFKNSRQRYTDGDFHHLKMTKIDRSLERSPRIATMIHQSSVGGMTGLRSYSLPNRNYRSVTNDEMMVLSDLDEEMNFDVEGATYVTVPYSEQSLIGSNERDVVVEIHDTPGKSDEDEEGVKLIHTKPIIESRRNFVSARSNSSLRESHDIRDRISIASQGSISSRENSRDFHKGSLASVRDRDALTSVRSSVSHSRDTNSSQGSLRSSSRDSREHNSELHYGSMASMRSASRESTHRDHDMRSQTFSRENATKEQDNERRTRGHREVLSSLKRTTMDENRSERHIREPEKRKSSISSDVPSEKGTFSSRENDNAMSGHSRSNRNDTRARGVRSHSFSRESSFDNDSNSRNRDIRDIMKQGRQRAVSIHINCHSRQSSPPKTFNVVKPKFSQSLEVVSPLEKISIKDNDRRVQSYDGELYETKETRRYPVDHLQITQFNNGPFYNADFEVMSENNSPPASKNKVRYNDPGSYEDINNDTIVDDMTLSESDDTDTLNGAQKYRDIWTLRTTLEEEEGDELKDTIMVDCITSPSPDHSPEQEHANASHTTSFESNTEPALYMEESDTNQDNVLMASNNLLHPNYENRRKTYRSILTKRLQRLEPNTSTENSFETSLETDGDFSDTSRHEATTTSFESTTDNTDSTNDSQTHRLQQMKGDSGYKSLETTKSLETQETAPPKNKKQISFADSLDEKDEPKVYERRTSKEYTSDKRRQNSGSVPLNHSFERGKTASKKRREYRKERQLVQVYESINEPETDSKSDQGPSGDSFDDGGHQYSQPPSKFSVFTRFFKSHQKEKERTKSLFHRDYSIDIKTNNIFHEFLREDPYEDSLKLRSSRIQGRQRFHRLHKKHTEPDMLESRRRNKLVPEMRSTSLGSDSSASSVWRLSPQESIEEEYLRSESSRTWGLRRPSEPTKTIHEIPIIKLPTEDEGAEV</sequence>
<feature type="compositionally biased region" description="Basic and acidic residues" evidence="1">
    <location>
        <begin position="442"/>
        <end position="459"/>
    </location>
</feature>